<keyword evidence="3" id="KW-1185">Reference proteome</keyword>
<evidence type="ECO:0000313" key="3">
    <source>
        <dbReference type="Proteomes" id="UP000812270"/>
    </source>
</evidence>
<keyword evidence="1" id="KW-0812">Transmembrane</keyword>
<evidence type="ECO:0000313" key="2">
    <source>
        <dbReference type="EMBL" id="MBV4356956.1"/>
    </source>
</evidence>
<dbReference type="AlphaFoldDB" id="A0A9E2W7N1"/>
<gene>
    <name evidence="2" type="ORF">KTO63_07365</name>
</gene>
<name>A0A9E2W7N1_9BACT</name>
<organism evidence="2 3">
    <name type="scientific">Pinibacter aurantiacus</name>
    <dbReference type="NCBI Taxonomy" id="2851599"/>
    <lineage>
        <taxon>Bacteria</taxon>
        <taxon>Pseudomonadati</taxon>
        <taxon>Bacteroidota</taxon>
        <taxon>Chitinophagia</taxon>
        <taxon>Chitinophagales</taxon>
        <taxon>Chitinophagaceae</taxon>
        <taxon>Pinibacter</taxon>
    </lineage>
</organism>
<dbReference type="EMBL" id="JAHSPG010000003">
    <property type="protein sequence ID" value="MBV4356956.1"/>
    <property type="molecule type" value="Genomic_DNA"/>
</dbReference>
<evidence type="ECO:0000256" key="1">
    <source>
        <dbReference type="SAM" id="Phobius"/>
    </source>
</evidence>
<feature type="transmembrane region" description="Helical" evidence="1">
    <location>
        <begin position="34"/>
        <end position="55"/>
    </location>
</feature>
<reference evidence="2" key="1">
    <citation type="submission" date="2021-06" db="EMBL/GenBank/DDBJ databases">
        <authorList>
            <person name="Huq M.A."/>
        </authorList>
    </citation>
    <scope>NUCLEOTIDE SEQUENCE</scope>
    <source>
        <strain evidence="2">MAH-26</strain>
    </source>
</reference>
<feature type="transmembrane region" description="Helical" evidence="1">
    <location>
        <begin position="67"/>
        <end position="88"/>
    </location>
</feature>
<keyword evidence="1" id="KW-0472">Membrane</keyword>
<accession>A0A9E2W7N1</accession>
<sequence length="116" mass="12791">MNLNKDGNMFLGLRAITDIKWIDDIAKAPIVGNIFLFVFMFVPAVLASFLAQAIIPGINNDVGFTKAMLILLPGWNLFLWVIKIRLYLFFLPSWVLLGGIALVKGILLIAGISDGQ</sequence>
<protein>
    <submittedName>
        <fullName evidence="2">Uncharacterized protein</fullName>
    </submittedName>
</protein>
<keyword evidence="1" id="KW-1133">Transmembrane helix</keyword>
<dbReference type="Proteomes" id="UP000812270">
    <property type="component" value="Unassembled WGS sequence"/>
</dbReference>
<proteinExistence type="predicted"/>
<dbReference type="RefSeq" id="WP_217790586.1">
    <property type="nucleotide sequence ID" value="NZ_JAHSPG010000003.1"/>
</dbReference>
<feature type="transmembrane region" description="Helical" evidence="1">
    <location>
        <begin position="94"/>
        <end position="112"/>
    </location>
</feature>
<comment type="caution">
    <text evidence="2">The sequence shown here is derived from an EMBL/GenBank/DDBJ whole genome shotgun (WGS) entry which is preliminary data.</text>
</comment>